<dbReference type="OrthoDB" id="7544904at2"/>
<dbReference type="Gene3D" id="2.115.10.20">
    <property type="entry name" value="Glycosyl hydrolase domain, family 43"/>
    <property type="match status" value="1"/>
</dbReference>
<organism evidence="1 2">
    <name type="scientific">Enterococcus phoeniculicola ATCC BAA-412</name>
    <dbReference type="NCBI Taxonomy" id="1158610"/>
    <lineage>
        <taxon>Bacteria</taxon>
        <taxon>Bacillati</taxon>
        <taxon>Bacillota</taxon>
        <taxon>Bacilli</taxon>
        <taxon>Lactobacillales</taxon>
        <taxon>Enterococcaceae</taxon>
        <taxon>Enterococcus</taxon>
    </lineage>
</organism>
<reference evidence="1 2" key="1">
    <citation type="submission" date="2013-02" db="EMBL/GenBank/DDBJ databases">
        <title>The Genome Sequence of Enterococcus phoeniculicola BAA-412.</title>
        <authorList>
            <consortium name="The Broad Institute Genome Sequencing Platform"/>
            <consortium name="The Broad Institute Genome Sequencing Center for Infectious Disease"/>
            <person name="Earl A.M."/>
            <person name="Gilmore M.S."/>
            <person name="Lebreton F."/>
            <person name="Walker B."/>
            <person name="Young S.K."/>
            <person name="Zeng Q."/>
            <person name="Gargeya S."/>
            <person name="Fitzgerald M."/>
            <person name="Haas B."/>
            <person name="Abouelleil A."/>
            <person name="Alvarado L."/>
            <person name="Arachchi H.M."/>
            <person name="Berlin A.M."/>
            <person name="Chapman S.B."/>
            <person name="Dewar J."/>
            <person name="Goldberg J."/>
            <person name="Griggs A."/>
            <person name="Gujja S."/>
            <person name="Hansen M."/>
            <person name="Howarth C."/>
            <person name="Imamovic A."/>
            <person name="Larimer J."/>
            <person name="McCowan C."/>
            <person name="Murphy C."/>
            <person name="Neiman D."/>
            <person name="Pearson M."/>
            <person name="Priest M."/>
            <person name="Roberts A."/>
            <person name="Saif S."/>
            <person name="Shea T."/>
            <person name="Sisk P."/>
            <person name="Sykes S."/>
            <person name="Wortman J."/>
            <person name="Nusbaum C."/>
            <person name="Birren B."/>
        </authorList>
    </citation>
    <scope>NUCLEOTIDE SEQUENCE [LARGE SCALE GENOMIC DNA]</scope>
    <source>
        <strain evidence="1 2">ATCC BAA-412</strain>
    </source>
</reference>
<dbReference type="PANTHER" id="PTHR37036">
    <property type="match status" value="1"/>
</dbReference>
<dbReference type="STRING" id="154621.RV11_GL000778"/>
<sequence length="300" mass="33709">MIDSKELLQEYRKKTVEKKQAATLRFTGVGEQDVYNITAPFELAGQEVLAGRIEARDSEASTVGLFTQTEENNWSRISDGINLPLQDPFFTRIDGKVILGGVDVVFSEEGQAKWRTVFYQLESVSEAKQIFVGPWGMKDLRLKQLTNGEIVVLTRPQGKKGGRGKIGAIVISHMNELTIEKINEAPLLENQFCEEEWGGANEIYERDNTLWVLGHIANFDEQGNRHYYAMSFCFDRAKHAMTKVKIIAERSDFLDGPSKRPDLEDVVFSGGLRFTGNHAILYAGISDAGAQKLEIENPFK</sequence>
<dbReference type="InterPro" id="IPR023296">
    <property type="entry name" value="Glyco_hydro_beta-prop_sf"/>
</dbReference>
<dbReference type="HOGENOM" id="CLU_075484_0_0_9"/>
<dbReference type="EMBL" id="AJAT01000012">
    <property type="protein sequence ID" value="EOL45261.1"/>
    <property type="molecule type" value="Genomic_DNA"/>
</dbReference>
<dbReference type="PATRIC" id="fig|1158610.3.peg.1125"/>
<gene>
    <name evidence="1" type="ORF">UC3_01151</name>
</gene>
<dbReference type="eggNOG" id="ENOG502Z7IK">
    <property type="taxonomic scope" value="Bacteria"/>
</dbReference>
<evidence type="ECO:0008006" key="3">
    <source>
        <dbReference type="Google" id="ProtNLM"/>
    </source>
</evidence>
<evidence type="ECO:0000313" key="1">
    <source>
        <dbReference type="EMBL" id="EOL45261.1"/>
    </source>
</evidence>
<name>R3WBF7_9ENTE</name>
<dbReference type="Proteomes" id="UP000013785">
    <property type="component" value="Unassembled WGS sequence"/>
</dbReference>
<keyword evidence="2" id="KW-1185">Reference proteome</keyword>
<dbReference type="InterPro" id="IPR015045">
    <property type="entry name" value="MPT-1-like_LmxM"/>
</dbReference>
<dbReference type="PANTHER" id="PTHR37036:SF2">
    <property type="entry name" value="DUF1861 FAMILY PROTEIN"/>
    <property type="match status" value="1"/>
</dbReference>
<comment type="caution">
    <text evidence="1">The sequence shown here is derived from an EMBL/GenBank/DDBJ whole genome shotgun (WGS) entry which is preliminary data.</text>
</comment>
<dbReference type="RefSeq" id="WP_010767819.1">
    <property type="nucleotide sequence ID" value="NZ_ASWE01000003.1"/>
</dbReference>
<dbReference type="Pfam" id="PF08950">
    <property type="entry name" value="DUF1861"/>
    <property type="match status" value="1"/>
</dbReference>
<dbReference type="AlphaFoldDB" id="R3WBF7"/>
<dbReference type="SUPFAM" id="SSF75005">
    <property type="entry name" value="Arabinanase/levansucrase/invertase"/>
    <property type="match status" value="1"/>
</dbReference>
<protein>
    <recommendedName>
        <fullName evidence="3">DUF1861 family protein</fullName>
    </recommendedName>
</protein>
<evidence type="ECO:0000313" key="2">
    <source>
        <dbReference type="Proteomes" id="UP000013785"/>
    </source>
</evidence>
<proteinExistence type="predicted"/>
<accession>R3WBF7</accession>